<accession>A0A9P6GV34</accession>
<reference evidence="2" key="1">
    <citation type="journal article" date="2020" name="Mol. Plant Microbe Interact.">
        <title>Genome Sequence of the Biocontrol Agent Coniothyrium minitans strain Conio (IMI 134523).</title>
        <authorList>
            <person name="Patel D."/>
            <person name="Shittu T.A."/>
            <person name="Baroncelli R."/>
            <person name="Muthumeenakshi S."/>
            <person name="Osborne T.H."/>
            <person name="Janganan T.K."/>
            <person name="Sreenivasaprasad S."/>
        </authorList>
    </citation>
    <scope>NUCLEOTIDE SEQUENCE</scope>
    <source>
        <strain evidence="2">Conio</strain>
    </source>
</reference>
<dbReference type="AlphaFoldDB" id="A0A9P6GV34"/>
<feature type="region of interest" description="Disordered" evidence="1">
    <location>
        <begin position="345"/>
        <end position="382"/>
    </location>
</feature>
<dbReference type="OrthoDB" id="5378679at2759"/>
<protein>
    <submittedName>
        <fullName evidence="2">Uncharacterized protein</fullName>
    </submittedName>
</protein>
<dbReference type="EMBL" id="WJXW01000001">
    <property type="protein sequence ID" value="KAF9741095.1"/>
    <property type="molecule type" value="Genomic_DNA"/>
</dbReference>
<comment type="caution">
    <text evidence="2">The sequence shown here is derived from an EMBL/GenBank/DDBJ whole genome shotgun (WGS) entry which is preliminary data.</text>
</comment>
<dbReference type="Proteomes" id="UP000756921">
    <property type="component" value="Unassembled WGS sequence"/>
</dbReference>
<proteinExistence type="predicted"/>
<gene>
    <name evidence="2" type="ORF">PMIN01_00634</name>
</gene>
<organism evidence="2 3">
    <name type="scientific">Paraphaeosphaeria minitans</name>
    <dbReference type="NCBI Taxonomy" id="565426"/>
    <lineage>
        <taxon>Eukaryota</taxon>
        <taxon>Fungi</taxon>
        <taxon>Dikarya</taxon>
        <taxon>Ascomycota</taxon>
        <taxon>Pezizomycotina</taxon>
        <taxon>Dothideomycetes</taxon>
        <taxon>Pleosporomycetidae</taxon>
        <taxon>Pleosporales</taxon>
        <taxon>Massarineae</taxon>
        <taxon>Didymosphaeriaceae</taxon>
        <taxon>Paraphaeosphaeria</taxon>
    </lineage>
</organism>
<sequence>MRLKTLNGAPLRASLDFTPDALLDSHEATRFLRSDSSLTELAQESPFKWRHIAPREQRLRSDWSHPYLPNDGLNGDDSSLSFSVPGVGASFDACPEDTTNLDTIMTIDEAPFDDSYFVNHSLVFHDTLLSSQIAPGGLTDATGTSQSFVGTSFESTTGMSMGSFQQSNPDVPILQIPATLKLTEFGALPSAAHLRKIYPQTPTPNFLCVLAAPPEDREVFVKKGGYRMRLREILVADDTRSDFKITFWQRPKGNDSQNSLSHVLQRIKPGDILLLRNIALNAFREDVYGQSLNPSIARVRTSIEILMSSGAISSRQLAALPAPAVTAFMRVKKWATAHVASNVGGLKKRKDESQRSTRSTKRFLKSSNAHDETLPPDTMEST</sequence>
<keyword evidence="3" id="KW-1185">Reference proteome</keyword>
<evidence type="ECO:0000313" key="3">
    <source>
        <dbReference type="Proteomes" id="UP000756921"/>
    </source>
</evidence>
<evidence type="ECO:0000256" key="1">
    <source>
        <dbReference type="SAM" id="MobiDB-lite"/>
    </source>
</evidence>
<name>A0A9P6GV34_9PLEO</name>
<evidence type="ECO:0000313" key="2">
    <source>
        <dbReference type="EMBL" id="KAF9741095.1"/>
    </source>
</evidence>